<feature type="compositionally biased region" description="Polar residues" evidence="1">
    <location>
        <begin position="145"/>
        <end position="166"/>
    </location>
</feature>
<feature type="compositionally biased region" description="Polar residues" evidence="1">
    <location>
        <begin position="106"/>
        <end position="123"/>
    </location>
</feature>
<protein>
    <submittedName>
        <fullName evidence="2">Uncharacterized protein</fullName>
    </submittedName>
</protein>
<evidence type="ECO:0000256" key="1">
    <source>
        <dbReference type="SAM" id="MobiDB-lite"/>
    </source>
</evidence>
<evidence type="ECO:0000313" key="2">
    <source>
        <dbReference type="EMBL" id="CUG92837.1"/>
    </source>
</evidence>
<name>A0A0S4JR77_BODSA</name>
<dbReference type="VEuPathDB" id="TriTrypDB:BSAL_39610"/>
<dbReference type="Proteomes" id="UP000051952">
    <property type="component" value="Unassembled WGS sequence"/>
</dbReference>
<proteinExistence type="predicted"/>
<dbReference type="AlphaFoldDB" id="A0A0S4JR77"/>
<feature type="region of interest" description="Disordered" evidence="1">
    <location>
        <begin position="241"/>
        <end position="271"/>
    </location>
</feature>
<reference evidence="3" key="1">
    <citation type="submission" date="2015-09" db="EMBL/GenBank/DDBJ databases">
        <authorList>
            <consortium name="Pathogen Informatics"/>
        </authorList>
    </citation>
    <scope>NUCLEOTIDE SEQUENCE [LARGE SCALE GENOMIC DNA]</scope>
    <source>
        <strain evidence="3">Lake Konstanz</strain>
    </source>
</reference>
<feature type="region of interest" description="Disordered" evidence="1">
    <location>
        <begin position="145"/>
        <end position="183"/>
    </location>
</feature>
<organism evidence="2 3">
    <name type="scientific">Bodo saltans</name>
    <name type="common">Flagellated protozoan</name>
    <dbReference type="NCBI Taxonomy" id="75058"/>
    <lineage>
        <taxon>Eukaryota</taxon>
        <taxon>Discoba</taxon>
        <taxon>Euglenozoa</taxon>
        <taxon>Kinetoplastea</taxon>
        <taxon>Metakinetoplastina</taxon>
        <taxon>Eubodonida</taxon>
        <taxon>Bodonidae</taxon>
        <taxon>Bodo</taxon>
    </lineage>
</organism>
<feature type="compositionally biased region" description="Polar residues" evidence="1">
    <location>
        <begin position="25"/>
        <end position="44"/>
    </location>
</feature>
<dbReference type="EMBL" id="CYKH01002090">
    <property type="protein sequence ID" value="CUG92837.1"/>
    <property type="molecule type" value="Genomic_DNA"/>
</dbReference>
<accession>A0A0S4JR77</accession>
<evidence type="ECO:0000313" key="3">
    <source>
        <dbReference type="Proteomes" id="UP000051952"/>
    </source>
</evidence>
<sequence length="298" mass="31892">MSATDLLRDWYQIHAELSAAENAKSGANSSGDHGSSRMASTRSLATGFLGRRAHQASSPRSLDASARGGGGGGAGRSSSASPSVMVSPINTARRVGASGTEERPPRSQTSCSTAVDENTTAPATGTVEASLLTYAPLALKEKDLNNTSCRSEQNGDSLGRTTSPNNFKHRRGTPSRSEASHVASLRVKEAVANERRAKAEERLWLDAQLEVRKQREEELEFSRQERKHATRLLKLLQKDRGSFGSASAGSPLSRSNKRVVSSSSIPGNNKQQIIGALRPFGVLPVERCDATSKHEEEL</sequence>
<keyword evidence="3" id="KW-1185">Reference proteome</keyword>
<feature type="region of interest" description="Disordered" evidence="1">
    <location>
        <begin position="19"/>
        <end position="124"/>
    </location>
</feature>
<gene>
    <name evidence="2" type="ORF">BSAL_39610</name>
</gene>